<comment type="caution">
    <text evidence="6">The sequence shown here is derived from an EMBL/GenBank/DDBJ whole genome shotgun (WGS) entry which is preliminary data.</text>
</comment>
<dbReference type="AlphaFoldDB" id="A0A8J4A1I1"/>
<dbReference type="PANTHER" id="PTHR30146:SF109">
    <property type="entry name" value="HTH-TYPE TRANSCRIPTIONAL REGULATOR GALS"/>
    <property type="match status" value="1"/>
</dbReference>
<dbReference type="InterPro" id="IPR001387">
    <property type="entry name" value="Cro/C1-type_HTH"/>
</dbReference>
<dbReference type="SMART" id="SM00354">
    <property type="entry name" value="HTH_LACI"/>
    <property type="match status" value="1"/>
</dbReference>
<dbReference type="GO" id="GO:0003700">
    <property type="term" value="F:DNA-binding transcription factor activity"/>
    <property type="evidence" value="ECO:0007669"/>
    <property type="project" value="TreeGrafter"/>
</dbReference>
<feature type="domain" description="HTH lacI-type" evidence="4">
    <location>
        <begin position="4"/>
        <end position="58"/>
    </location>
</feature>
<dbReference type="InterPro" id="IPR000843">
    <property type="entry name" value="HTH_LacI"/>
</dbReference>
<dbReference type="Pfam" id="PF13377">
    <property type="entry name" value="Peripla_BP_3"/>
    <property type="match status" value="1"/>
</dbReference>
<dbReference type="InterPro" id="IPR010982">
    <property type="entry name" value="Lambda_DNA-bd_dom_sf"/>
</dbReference>
<accession>A0A8J4A1I1</accession>
<dbReference type="Gene3D" id="1.10.260.40">
    <property type="entry name" value="lambda repressor-like DNA-binding domains"/>
    <property type="match status" value="1"/>
</dbReference>
<dbReference type="EMBL" id="BOPH01000097">
    <property type="protein sequence ID" value="GIJ72150.1"/>
    <property type="molecule type" value="Genomic_DNA"/>
</dbReference>
<evidence type="ECO:0000313" key="7">
    <source>
        <dbReference type="Proteomes" id="UP000635606"/>
    </source>
</evidence>
<evidence type="ECO:0000256" key="3">
    <source>
        <dbReference type="ARBA" id="ARBA00023163"/>
    </source>
</evidence>
<keyword evidence="2" id="KW-0238">DNA-binding</keyword>
<name>A0A8J4A1I1_9ACTN</name>
<keyword evidence="7" id="KW-1185">Reference proteome</keyword>
<keyword evidence="3" id="KW-0804">Transcription</keyword>
<evidence type="ECO:0000256" key="1">
    <source>
        <dbReference type="ARBA" id="ARBA00023015"/>
    </source>
</evidence>
<dbReference type="PRINTS" id="PR00036">
    <property type="entry name" value="HTHLACI"/>
</dbReference>
<dbReference type="Gene3D" id="3.40.50.2300">
    <property type="match status" value="2"/>
</dbReference>
<dbReference type="Pfam" id="PF00356">
    <property type="entry name" value="LacI"/>
    <property type="match status" value="1"/>
</dbReference>
<feature type="domain" description="HTH cro/C1-type" evidence="5">
    <location>
        <begin position="5"/>
        <end position="34"/>
    </location>
</feature>
<dbReference type="SUPFAM" id="SSF47413">
    <property type="entry name" value="lambda repressor-like DNA-binding domains"/>
    <property type="match status" value="1"/>
</dbReference>
<dbReference type="PROSITE" id="PS00356">
    <property type="entry name" value="HTH_LACI_1"/>
    <property type="match status" value="1"/>
</dbReference>
<dbReference type="PANTHER" id="PTHR30146">
    <property type="entry name" value="LACI-RELATED TRANSCRIPTIONAL REPRESSOR"/>
    <property type="match status" value="1"/>
</dbReference>
<organism evidence="6 7">
    <name type="scientific">Virgisporangium ochraceum</name>
    <dbReference type="NCBI Taxonomy" id="65505"/>
    <lineage>
        <taxon>Bacteria</taxon>
        <taxon>Bacillati</taxon>
        <taxon>Actinomycetota</taxon>
        <taxon>Actinomycetes</taxon>
        <taxon>Micromonosporales</taxon>
        <taxon>Micromonosporaceae</taxon>
        <taxon>Virgisporangium</taxon>
    </lineage>
</organism>
<dbReference type="CDD" id="cd01392">
    <property type="entry name" value="HTH_LacI"/>
    <property type="match status" value="1"/>
</dbReference>
<dbReference type="SUPFAM" id="SSF53822">
    <property type="entry name" value="Periplasmic binding protein-like I"/>
    <property type="match status" value="1"/>
</dbReference>
<protein>
    <submittedName>
        <fullName evidence="6">LacI family transcriptional regulator</fullName>
    </submittedName>
</protein>
<dbReference type="RefSeq" id="WP_203932007.1">
    <property type="nucleotide sequence ID" value="NZ_BOPH01000097.1"/>
</dbReference>
<dbReference type="InterPro" id="IPR046335">
    <property type="entry name" value="LacI/GalR-like_sensor"/>
</dbReference>
<evidence type="ECO:0000259" key="4">
    <source>
        <dbReference type="PROSITE" id="PS50932"/>
    </source>
</evidence>
<dbReference type="GO" id="GO:0000976">
    <property type="term" value="F:transcription cis-regulatory region binding"/>
    <property type="evidence" value="ECO:0007669"/>
    <property type="project" value="TreeGrafter"/>
</dbReference>
<dbReference type="Proteomes" id="UP000635606">
    <property type="component" value="Unassembled WGS sequence"/>
</dbReference>
<gene>
    <name evidence="6" type="ORF">Voc01_070670</name>
</gene>
<evidence type="ECO:0000259" key="5">
    <source>
        <dbReference type="PROSITE" id="PS50943"/>
    </source>
</evidence>
<evidence type="ECO:0000313" key="6">
    <source>
        <dbReference type="EMBL" id="GIJ72150.1"/>
    </source>
</evidence>
<sequence length="341" mass="36413">MRKPTLEDVAREAGVSRATVSRVVNGIRNVDPKLDEIVWRAVTKIGYVPNRAARSLVTRRSGTVALVVSDSESHDDDPFMSQFFSDPYFGRVVGGIMSVLRPAGIQLGLQLVGTTEARTRLVGDLGQGQADGAVVLSLHPNDTLPRQLSDAGIAAVMVGRPAEPTPISYVDLANDTGAALAAEHLVGLGRGTIGMVTGPAHAPAAQDRDEGFRRAMARHGHAFVPAVEGNFTHDSGEKAMHRLLDENPDLDAVFVANDLMAQGALRALSERGREVPGDVVVVGFDDSSAALASRPALTTVRHPLEDMAARATRMVLERIENPGMRVESVIFEPELVIRQSA</sequence>
<keyword evidence="1" id="KW-0805">Transcription regulation</keyword>
<proteinExistence type="predicted"/>
<dbReference type="CDD" id="cd06267">
    <property type="entry name" value="PBP1_LacI_sugar_binding-like"/>
    <property type="match status" value="1"/>
</dbReference>
<reference evidence="6" key="1">
    <citation type="submission" date="2021-01" db="EMBL/GenBank/DDBJ databases">
        <title>Whole genome shotgun sequence of Virgisporangium ochraceum NBRC 16418.</title>
        <authorList>
            <person name="Komaki H."/>
            <person name="Tamura T."/>
        </authorList>
    </citation>
    <scope>NUCLEOTIDE SEQUENCE</scope>
    <source>
        <strain evidence="6">NBRC 16418</strain>
    </source>
</reference>
<dbReference type="InterPro" id="IPR028082">
    <property type="entry name" value="Peripla_BP_I"/>
</dbReference>
<dbReference type="PROSITE" id="PS50943">
    <property type="entry name" value="HTH_CROC1"/>
    <property type="match status" value="1"/>
</dbReference>
<evidence type="ECO:0000256" key="2">
    <source>
        <dbReference type="ARBA" id="ARBA00023125"/>
    </source>
</evidence>
<dbReference type="PROSITE" id="PS50932">
    <property type="entry name" value="HTH_LACI_2"/>
    <property type="match status" value="1"/>
</dbReference>